<evidence type="ECO:0000256" key="1">
    <source>
        <dbReference type="SAM" id="MobiDB-lite"/>
    </source>
</evidence>
<organism evidence="2 3">
    <name type="scientific">Mycena albidolilacea</name>
    <dbReference type="NCBI Taxonomy" id="1033008"/>
    <lineage>
        <taxon>Eukaryota</taxon>
        <taxon>Fungi</taxon>
        <taxon>Dikarya</taxon>
        <taxon>Basidiomycota</taxon>
        <taxon>Agaricomycotina</taxon>
        <taxon>Agaricomycetes</taxon>
        <taxon>Agaricomycetidae</taxon>
        <taxon>Agaricales</taxon>
        <taxon>Marasmiineae</taxon>
        <taxon>Mycenaceae</taxon>
        <taxon>Mycena</taxon>
    </lineage>
</organism>
<feature type="non-terminal residue" evidence="2">
    <location>
        <position position="1"/>
    </location>
</feature>
<proteinExistence type="predicted"/>
<keyword evidence="3" id="KW-1185">Reference proteome</keyword>
<protein>
    <submittedName>
        <fullName evidence="2">Uncharacterized protein</fullName>
    </submittedName>
</protein>
<evidence type="ECO:0000313" key="3">
    <source>
        <dbReference type="Proteomes" id="UP001218218"/>
    </source>
</evidence>
<dbReference type="Proteomes" id="UP001218218">
    <property type="component" value="Unassembled WGS sequence"/>
</dbReference>
<feature type="region of interest" description="Disordered" evidence="1">
    <location>
        <begin position="225"/>
        <end position="247"/>
    </location>
</feature>
<dbReference type="AlphaFoldDB" id="A0AAD6ZE99"/>
<gene>
    <name evidence="2" type="ORF">DFH08DRAFT_819570</name>
</gene>
<sequence length="449" mass="48266">MSRITGVKDENRENVTKSLKITQKIEISAYTVACAMAFARAAIVGSGTNSAISRLHLSSLHSTVSGFWPNCYTTLRPHWAAGCSIQVQFPQNLGVGIAVVYAAINAAIKSTGTRHGGGQMPNSPYIRAETLAYQCNNPHGAAGPYFYRFPTQASPTLPVPASQLTAPLTGANVANPSAALKPRCKSQKPCGSGRIDAACSHNMCQQHCIEIGDCALRLHQRKHDQMLGTPTPTPRARKSQPAPPAPLRLPFTDYDSHDDWTSKTLPGIRALDNYTPPIDPVHAQQLPHVNALTAMAGIKSPSPDSVEDEDVQLALGIRMSLAQFNSTSGAGPSRLDSPPRAALRLRLPSTILQAGCRSPPFYQTQCSPSALFSRNQDDYPMNYPPPVRLRSLSSSPVFPSSIPLPTSESQIKSKPKKTASEKAAPLTVQLNNDWISLGLQSSETPPTLH</sequence>
<reference evidence="2" key="1">
    <citation type="submission" date="2023-03" db="EMBL/GenBank/DDBJ databases">
        <title>Massive genome expansion in bonnet fungi (Mycena s.s.) driven by repeated elements and novel gene families across ecological guilds.</title>
        <authorList>
            <consortium name="Lawrence Berkeley National Laboratory"/>
            <person name="Harder C.B."/>
            <person name="Miyauchi S."/>
            <person name="Viragh M."/>
            <person name="Kuo A."/>
            <person name="Thoen E."/>
            <person name="Andreopoulos B."/>
            <person name="Lu D."/>
            <person name="Skrede I."/>
            <person name="Drula E."/>
            <person name="Henrissat B."/>
            <person name="Morin E."/>
            <person name="Kohler A."/>
            <person name="Barry K."/>
            <person name="LaButti K."/>
            <person name="Morin E."/>
            <person name="Salamov A."/>
            <person name="Lipzen A."/>
            <person name="Mereny Z."/>
            <person name="Hegedus B."/>
            <person name="Baldrian P."/>
            <person name="Stursova M."/>
            <person name="Weitz H."/>
            <person name="Taylor A."/>
            <person name="Grigoriev I.V."/>
            <person name="Nagy L.G."/>
            <person name="Martin F."/>
            <person name="Kauserud H."/>
        </authorList>
    </citation>
    <scope>NUCLEOTIDE SEQUENCE</scope>
    <source>
        <strain evidence="2">CBHHK002</strain>
    </source>
</reference>
<feature type="region of interest" description="Disordered" evidence="1">
    <location>
        <begin position="400"/>
        <end position="425"/>
    </location>
</feature>
<evidence type="ECO:0000313" key="2">
    <source>
        <dbReference type="EMBL" id="KAJ7318671.1"/>
    </source>
</evidence>
<dbReference type="EMBL" id="JARIHO010000056">
    <property type="protein sequence ID" value="KAJ7318671.1"/>
    <property type="molecule type" value="Genomic_DNA"/>
</dbReference>
<accession>A0AAD6ZE99</accession>
<name>A0AAD6ZE99_9AGAR</name>
<comment type="caution">
    <text evidence="2">The sequence shown here is derived from an EMBL/GenBank/DDBJ whole genome shotgun (WGS) entry which is preliminary data.</text>
</comment>